<organism evidence="1 2">
    <name type="scientific">Glycomyces artemisiae</name>
    <dbReference type="NCBI Taxonomy" id="1076443"/>
    <lineage>
        <taxon>Bacteria</taxon>
        <taxon>Bacillati</taxon>
        <taxon>Actinomycetota</taxon>
        <taxon>Actinomycetes</taxon>
        <taxon>Glycomycetales</taxon>
        <taxon>Glycomycetaceae</taxon>
        <taxon>Glycomyces</taxon>
    </lineage>
</organism>
<protein>
    <submittedName>
        <fullName evidence="1">Uncharacterized protein</fullName>
    </submittedName>
</protein>
<accession>A0A2T0UEV1</accession>
<proteinExistence type="predicted"/>
<dbReference type="AlphaFoldDB" id="A0A2T0UEV1"/>
<dbReference type="Proteomes" id="UP000238176">
    <property type="component" value="Unassembled WGS sequence"/>
</dbReference>
<evidence type="ECO:0000313" key="2">
    <source>
        <dbReference type="Proteomes" id="UP000238176"/>
    </source>
</evidence>
<comment type="caution">
    <text evidence="1">The sequence shown here is derived from an EMBL/GenBank/DDBJ whole genome shotgun (WGS) entry which is preliminary data.</text>
</comment>
<reference evidence="1 2" key="1">
    <citation type="submission" date="2018-03" db="EMBL/GenBank/DDBJ databases">
        <title>Genomic Encyclopedia of Type Strains, Phase III (KMG-III): the genomes of soil and plant-associated and newly described type strains.</title>
        <authorList>
            <person name="Whitman W."/>
        </authorList>
    </citation>
    <scope>NUCLEOTIDE SEQUENCE [LARGE SCALE GENOMIC DNA]</scope>
    <source>
        <strain evidence="1 2">CGMCC 4.7067</strain>
    </source>
</reference>
<dbReference type="EMBL" id="PVTJ01000009">
    <property type="protein sequence ID" value="PRY56459.1"/>
    <property type="molecule type" value="Genomic_DNA"/>
</dbReference>
<evidence type="ECO:0000313" key="1">
    <source>
        <dbReference type="EMBL" id="PRY56459.1"/>
    </source>
</evidence>
<dbReference type="RefSeq" id="WP_106365885.1">
    <property type="nucleotide sequence ID" value="NZ_PVTJ01000009.1"/>
</dbReference>
<gene>
    <name evidence="1" type="ORF">B0I28_109108</name>
</gene>
<sequence>MTLPRPPRQRRQCEHEDLTEVEVTSFSSPNRMFDRTCPACGMRALVYECRECGARSTLPTACHPNGPTATRDTTDTVEYARGHCPICSKEGKVVNRSLHGLAAHLAKKHTVAELVHAIASTAIDAALNTQGAQQ</sequence>
<name>A0A2T0UEV1_9ACTN</name>
<keyword evidence="2" id="KW-1185">Reference proteome</keyword>